<feature type="region of interest" description="Disordered" evidence="1">
    <location>
        <begin position="24"/>
        <end position="44"/>
    </location>
</feature>
<dbReference type="PANTHER" id="PTHR33913:SF1">
    <property type="entry name" value="DRBM DOMAIN-CONTAINING PROTEIN"/>
    <property type="match status" value="1"/>
</dbReference>
<dbReference type="PANTHER" id="PTHR33913">
    <property type="entry name" value="ALEURONE LAYER MORPHOGENESIS PROTEIN"/>
    <property type="match status" value="1"/>
</dbReference>
<accession>A0ABD2YI37</accession>
<organism evidence="2 3">
    <name type="scientific">Cinchona calisaya</name>
    <dbReference type="NCBI Taxonomy" id="153742"/>
    <lineage>
        <taxon>Eukaryota</taxon>
        <taxon>Viridiplantae</taxon>
        <taxon>Streptophyta</taxon>
        <taxon>Embryophyta</taxon>
        <taxon>Tracheophyta</taxon>
        <taxon>Spermatophyta</taxon>
        <taxon>Magnoliopsida</taxon>
        <taxon>eudicotyledons</taxon>
        <taxon>Gunneridae</taxon>
        <taxon>Pentapetalae</taxon>
        <taxon>asterids</taxon>
        <taxon>lamiids</taxon>
        <taxon>Gentianales</taxon>
        <taxon>Rubiaceae</taxon>
        <taxon>Cinchonoideae</taxon>
        <taxon>Cinchoneae</taxon>
        <taxon>Cinchona</taxon>
    </lineage>
</organism>
<dbReference type="AlphaFoldDB" id="A0ABD2YI37"/>
<proteinExistence type="predicted"/>
<feature type="region of interest" description="Disordered" evidence="1">
    <location>
        <begin position="275"/>
        <end position="301"/>
    </location>
</feature>
<name>A0ABD2YI37_9GENT</name>
<comment type="caution">
    <text evidence="2">The sequence shown here is derived from an EMBL/GenBank/DDBJ whole genome shotgun (WGS) entry which is preliminary data.</text>
</comment>
<dbReference type="Proteomes" id="UP001630127">
    <property type="component" value="Unassembled WGS sequence"/>
</dbReference>
<protein>
    <submittedName>
        <fullName evidence="2">Uncharacterized protein</fullName>
    </submittedName>
</protein>
<sequence>MDAFNEELPALRKSACFENMDQISNPLPQREVSTNSSQRSNVSSCQRIEYSGEKFAVGEPAVSVELGNMKTNSSQLQENPCDGETDEKWSSNDVNCIGARSSGNMTVVADKSMMAEKESQETEQSDKSWGITHPAIKLSGNHIVMNRTGNDTIGTDNFKRSEKEVEETENSNILDIHSSVNQLANCVHVDYIGEEGIDIDNSMRVEKEVEDTDKSDTCEITYSTIKELRNSINANSSGKETIGADNSKRIKKLVEDTEKFDKSCKTIHLTVKTLSNENSEDSKENPTNEHQISSFTPGKRQKMGEHGIVMNFQKDGDETKNADVPIQVYHHQKRKISMESDACASAGGGINVEGAGTPNSNTGEIREGMVTGNDINWTIPSDLNTTHVADYAAASFEPNDRNIETLRASLASKDIAITQAALGVLYRKMAKLCQQHQLIQDDIALCDRNIQNILQGNEGASTLKVDSTMDGCKDTCFSDKIQDESYQHGEGCDLIQSTKGKRIPDAVLYLRSPRQDLDDICRENNWTVLYNISALDGGFVAKITVEGMDIDCSYCSQLLSTPEEAREAAAAQIITELLYQAKCY</sequence>
<evidence type="ECO:0000313" key="3">
    <source>
        <dbReference type="Proteomes" id="UP001630127"/>
    </source>
</evidence>
<dbReference type="EMBL" id="JBJUIK010000013">
    <property type="protein sequence ID" value="KAL3506678.1"/>
    <property type="molecule type" value="Genomic_DNA"/>
</dbReference>
<evidence type="ECO:0000256" key="1">
    <source>
        <dbReference type="SAM" id="MobiDB-lite"/>
    </source>
</evidence>
<feature type="region of interest" description="Disordered" evidence="1">
    <location>
        <begin position="73"/>
        <end position="96"/>
    </location>
</feature>
<keyword evidence="3" id="KW-1185">Reference proteome</keyword>
<evidence type="ECO:0000313" key="2">
    <source>
        <dbReference type="EMBL" id="KAL3506678.1"/>
    </source>
</evidence>
<gene>
    <name evidence="2" type="ORF">ACH5RR_032060</name>
</gene>
<reference evidence="2 3" key="1">
    <citation type="submission" date="2024-11" db="EMBL/GenBank/DDBJ databases">
        <title>A near-complete genome assembly of Cinchona calisaya.</title>
        <authorList>
            <person name="Lian D.C."/>
            <person name="Zhao X.W."/>
            <person name="Wei L."/>
        </authorList>
    </citation>
    <scope>NUCLEOTIDE SEQUENCE [LARGE SCALE GENOMIC DNA]</scope>
    <source>
        <tissue evidence="2">Nenye</tissue>
    </source>
</reference>
<feature type="compositionally biased region" description="Low complexity" evidence="1">
    <location>
        <begin position="32"/>
        <end position="44"/>
    </location>
</feature>